<dbReference type="Gene3D" id="1.10.3210.10">
    <property type="entry name" value="Hypothetical protein af1432"/>
    <property type="match status" value="1"/>
</dbReference>
<evidence type="ECO:0000313" key="2">
    <source>
        <dbReference type="EMBL" id="SKA75432.1"/>
    </source>
</evidence>
<gene>
    <name evidence="2" type="ORF">SAMN02745178_00427</name>
</gene>
<feature type="domain" description="HD/PDEase" evidence="1">
    <location>
        <begin position="26"/>
        <end position="153"/>
    </location>
</feature>
<dbReference type="NCBIfam" id="NF003009">
    <property type="entry name" value="PRK03826.1"/>
    <property type="match status" value="1"/>
</dbReference>
<evidence type="ECO:0000259" key="1">
    <source>
        <dbReference type="SMART" id="SM00471"/>
    </source>
</evidence>
<dbReference type="Pfam" id="PF12917">
    <property type="entry name" value="YfbR-like"/>
    <property type="match status" value="1"/>
</dbReference>
<name>A0A1T4WDM9_9FIRM</name>
<proteinExistence type="predicted"/>
<dbReference type="InterPro" id="IPR003607">
    <property type="entry name" value="HD/PDEase_dom"/>
</dbReference>
<evidence type="ECO:0000313" key="3">
    <source>
        <dbReference type="Proteomes" id="UP000190286"/>
    </source>
</evidence>
<protein>
    <submittedName>
        <fullName evidence="2">5'-deoxynucleotidase</fullName>
    </submittedName>
</protein>
<keyword evidence="3" id="KW-1185">Reference proteome</keyword>
<dbReference type="AlphaFoldDB" id="A0A1T4WDM9"/>
<dbReference type="SUPFAM" id="SSF109604">
    <property type="entry name" value="HD-domain/PDEase-like"/>
    <property type="match status" value="1"/>
</dbReference>
<organism evidence="2 3">
    <name type="scientific">Gemmiger formicilis</name>
    <dbReference type="NCBI Taxonomy" id="745368"/>
    <lineage>
        <taxon>Bacteria</taxon>
        <taxon>Bacillati</taxon>
        <taxon>Bacillota</taxon>
        <taxon>Clostridia</taxon>
        <taxon>Eubacteriales</taxon>
        <taxon>Gemmiger</taxon>
    </lineage>
</organism>
<dbReference type="EMBL" id="FUYF01000002">
    <property type="protein sequence ID" value="SKA75432.1"/>
    <property type="molecule type" value="Genomic_DNA"/>
</dbReference>
<dbReference type="Proteomes" id="UP000190286">
    <property type="component" value="Unassembled WGS sequence"/>
</dbReference>
<accession>A0A1T4WDM9</accession>
<dbReference type="GeneID" id="93336920"/>
<dbReference type="OrthoDB" id="9812744at2"/>
<reference evidence="2 3" key="1">
    <citation type="submission" date="2017-02" db="EMBL/GenBank/DDBJ databases">
        <authorList>
            <person name="Peterson S.W."/>
        </authorList>
    </citation>
    <scope>NUCLEOTIDE SEQUENCE [LARGE SCALE GENOMIC DNA]</scope>
    <source>
        <strain evidence="2 3">ATCC 27749</strain>
    </source>
</reference>
<dbReference type="SMART" id="SM00471">
    <property type="entry name" value="HDc"/>
    <property type="match status" value="1"/>
</dbReference>
<sequence length="200" mass="22522">MKTYPFSALFSRMKYITRWCLMRSTRPESLSEHTADTAMLAHTLCLIGRHCTGTGAALRPEVVATAAIYHDAPEILTGDMPTPVKYKNDALRTAYKAVEHESARVMASLQPEELQAETQVWLTGSVLNDAERKILKAADRLSAVIKCIEEDRGGNREFEAAYAQQMAALHAMHSPEAEYFIEHMLPCYEQNLDELTRGRF</sequence>
<dbReference type="STRING" id="745368.SAMN02745178_00427"/>
<dbReference type="RefSeq" id="WP_078783442.1">
    <property type="nucleotide sequence ID" value="NZ_CABIYV010000009.1"/>
</dbReference>